<dbReference type="InterPro" id="IPR046819">
    <property type="entry name" value="MmeI_hel"/>
</dbReference>
<dbReference type="SUPFAM" id="SSF53335">
    <property type="entry name" value="S-adenosyl-L-methionine-dependent methyltransferases"/>
    <property type="match status" value="1"/>
</dbReference>
<dbReference type="Pfam" id="PF20473">
    <property type="entry name" value="MmeI_Mtase"/>
    <property type="match status" value="1"/>
</dbReference>
<dbReference type="InterPro" id="IPR046816">
    <property type="entry name" value="MmeI_Mtase"/>
</dbReference>
<comment type="caution">
    <text evidence="8">The sequence shown here is derived from an EMBL/GenBank/DDBJ whole genome shotgun (WGS) entry which is preliminary data.</text>
</comment>
<evidence type="ECO:0000259" key="5">
    <source>
        <dbReference type="Pfam" id="PF20464"/>
    </source>
</evidence>
<evidence type="ECO:0000259" key="7">
    <source>
        <dbReference type="Pfam" id="PF20473"/>
    </source>
</evidence>
<evidence type="ECO:0000256" key="3">
    <source>
        <dbReference type="ARBA" id="ARBA00022679"/>
    </source>
</evidence>
<feature type="domain" description="MmeI-like helicase spacer" evidence="6">
    <location>
        <begin position="234"/>
        <end position="309"/>
    </location>
</feature>
<dbReference type="InterPro" id="IPR046817">
    <property type="entry name" value="MmeI_N"/>
</dbReference>
<dbReference type="Gene3D" id="3.40.50.150">
    <property type="entry name" value="Vaccinia Virus protein VP39"/>
    <property type="match status" value="1"/>
</dbReference>
<evidence type="ECO:0000256" key="1">
    <source>
        <dbReference type="ARBA" id="ARBA00011900"/>
    </source>
</evidence>
<keyword evidence="2 8" id="KW-0489">Methyltransferase</keyword>
<keyword evidence="3" id="KW-0808">Transferase</keyword>
<organism evidence="8 9">
    <name type="scientific">Neoaquamicrobium sediminum</name>
    <dbReference type="NCBI Taxonomy" id="1849104"/>
    <lineage>
        <taxon>Bacteria</taxon>
        <taxon>Pseudomonadati</taxon>
        <taxon>Pseudomonadota</taxon>
        <taxon>Alphaproteobacteria</taxon>
        <taxon>Hyphomicrobiales</taxon>
        <taxon>Phyllobacteriaceae</taxon>
        <taxon>Neoaquamicrobium</taxon>
    </lineage>
</organism>
<dbReference type="Pfam" id="PF20464">
    <property type="entry name" value="MmeI_N"/>
    <property type="match status" value="1"/>
</dbReference>
<sequence length="1155" mass="130926">MDIEAFIARWTSREGGAERANYQMFLSEFCDAIGVPRPEPAGAERAQNDYVFERAVKRRASDEIASSRRIDLYKKGCFILEAKQSRLPGGRNALPGQLNMLPDEPETLGRRSIVRGWDVMMQHARRQAEHYVFLLDADHPAPPFIITCDVGHAFEIFADFTGTGRAYGQFPDRKGFRIYMEDLRREEVRDMLARIWTDPASLDPARESARVTREIAGRLAQVSRSLEKDYDPEEAALFLMRCIFCMFAEDVDLLPRGGFTRLLEECRERPSALVPLLEELWRKMDSAERGDRFFSYLCVELRHFNGNLYRDARALPLRREEIGELVAAARHRWIDVDPAIFGTLLEQALEPGERRKLGAHYTPRAYVQRLVEVTVMEPLRADWQKALTKAEDAKESGDEDKAVAIVRGYHHQLCTTRVLDPACGTGNFLYVALELMKKLEGEVLETLARLGVSESLGLEREAVDPHQFLGLELNPRAAAIAELVVWIGYLQQHYRTRDGHPSEPILKAFRNINFGHREGYDAVLTWDGYPVPTIVEQDGKRVETYPNARRPDWPETEFIVGNPPFMGGKDLRSRLGGGYVETLWRVHKHMNESADFVMYWWDRAAELLTCKGAKLRRFGMVTTNSISQVFQRRVMERHLGAKHPISLVFAISDHPWTKATKDSAAVRIAMTVAEAGTKEGVLWEVVREDGLDTDEPELDFDSSEGRINSDLTVGLDLTRATTLIASEGLCSRGVQLMGSGFIISRTEATHLGLGRREGLESHVRLYRNGRDLTDRSRDKLVIDLFGLSAEQVRQVFPEVYQHLTEKVRYDLGPGGQPRTDKTGRKLGREWNNRKSYREKWWIFGEPRGDLRPAIEGLNRYIATVETAKHRVFQFLDASILPDNKLICIALGAAEHLSVLQSSAHHVWFLANSAMLGVYDREAVYVKSRCFDPFPFPDLSDVLRQQLREAGEELDALRKRVLADHPDLTLTGLYNVLEKLKGGIVLTDKDEDVKQRGLVLILKELHETIDGLTMDAYGWPRDVTEQQVLERLVALNADRTREEAEGHVRWLRPDYQAPRFTKGVKARTGELDLADTVISIDRGKPAFPKDRQEQPLAVQAMLAASGRVMDATSIARGFRNGGRKIEPRVAQVLLTLARYGHISALPDGRFAALRAA</sequence>
<dbReference type="PANTHER" id="PTHR33841:SF1">
    <property type="entry name" value="DNA METHYLTRANSFERASE A"/>
    <property type="match status" value="1"/>
</dbReference>
<dbReference type="EMBL" id="JAZHFV010000001">
    <property type="protein sequence ID" value="MEX4006460.1"/>
    <property type="molecule type" value="Genomic_DNA"/>
</dbReference>
<dbReference type="EC" id="2.1.1.72" evidence="1"/>
<gene>
    <name evidence="8" type="ORF">V1479_04035</name>
</gene>
<protein>
    <recommendedName>
        <fullName evidence="1">site-specific DNA-methyltransferase (adenine-specific)</fullName>
        <ecNumber evidence="1">2.1.1.72</ecNumber>
    </recommendedName>
</protein>
<proteinExistence type="predicted"/>
<dbReference type="RefSeq" id="WP_368801763.1">
    <property type="nucleotide sequence ID" value="NZ_JAZHFV010000001.1"/>
</dbReference>
<comment type="catalytic activity">
    <reaction evidence="4">
        <text>a 2'-deoxyadenosine in DNA + S-adenosyl-L-methionine = an N(6)-methyl-2'-deoxyadenosine in DNA + S-adenosyl-L-homocysteine + H(+)</text>
        <dbReference type="Rhea" id="RHEA:15197"/>
        <dbReference type="Rhea" id="RHEA-COMP:12418"/>
        <dbReference type="Rhea" id="RHEA-COMP:12419"/>
        <dbReference type="ChEBI" id="CHEBI:15378"/>
        <dbReference type="ChEBI" id="CHEBI:57856"/>
        <dbReference type="ChEBI" id="CHEBI:59789"/>
        <dbReference type="ChEBI" id="CHEBI:90615"/>
        <dbReference type="ChEBI" id="CHEBI:90616"/>
        <dbReference type="EC" id="2.1.1.72"/>
    </reaction>
</comment>
<dbReference type="InterPro" id="IPR050953">
    <property type="entry name" value="N4_N6_ade-DNA_methylase"/>
</dbReference>
<accession>A0ABV3WP64</accession>
<dbReference type="Proteomes" id="UP001559025">
    <property type="component" value="Unassembled WGS sequence"/>
</dbReference>
<dbReference type="InterPro" id="IPR029063">
    <property type="entry name" value="SAM-dependent_MTases_sf"/>
</dbReference>
<reference evidence="8 9" key="1">
    <citation type="submission" date="2024-01" db="EMBL/GenBank/DDBJ databases">
        <title>New evidence supports the origin of RcGTA from prophage.</title>
        <authorList>
            <person name="Xu Y."/>
            <person name="Liu B."/>
            <person name="Chen F."/>
        </authorList>
    </citation>
    <scope>NUCLEOTIDE SEQUENCE [LARGE SCALE GENOMIC DNA]</scope>
    <source>
        <strain evidence="8 9">CBW1107-2</strain>
    </source>
</reference>
<dbReference type="GO" id="GO:0008168">
    <property type="term" value="F:methyltransferase activity"/>
    <property type="evidence" value="ECO:0007669"/>
    <property type="project" value="UniProtKB-KW"/>
</dbReference>
<feature type="domain" description="MmeI-like DNA-methyltransferase" evidence="7">
    <location>
        <begin position="406"/>
        <end position="674"/>
    </location>
</feature>
<feature type="domain" description="MmeI-like N-terminal" evidence="5">
    <location>
        <begin position="2"/>
        <end position="229"/>
    </location>
</feature>
<name>A0ABV3WP64_9HYPH</name>
<keyword evidence="9" id="KW-1185">Reference proteome</keyword>
<dbReference type="PRINTS" id="PR00507">
    <property type="entry name" value="N12N6MTFRASE"/>
</dbReference>
<evidence type="ECO:0000313" key="9">
    <source>
        <dbReference type="Proteomes" id="UP001559025"/>
    </source>
</evidence>
<dbReference type="Pfam" id="PF20465">
    <property type="entry name" value="MmeI_hel"/>
    <property type="match status" value="1"/>
</dbReference>
<evidence type="ECO:0000313" key="8">
    <source>
        <dbReference type="EMBL" id="MEX4006460.1"/>
    </source>
</evidence>
<evidence type="ECO:0000259" key="6">
    <source>
        <dbReference type="Pfam" id="PF20465"/>
    </source>
</evidence>
<dbReference type="GO" id="GO:0032259">
    <property type="term" value="P:methylation"/>
    <property type="evidence" value="ECO:0007669"/>
    <property type="project" value="UniProtKB-KW"/>
</dbReference>
<evidence type="ECO:0000256" key="2">
    <source>
        <dbReference type="ARBA" id="ARBA00022603"/>
    </source>
</evidence>
<evidence type="ECO:0000256" key="4">
    <source>
        <dbReference type="ARBA" id="ARBA00047942"/>
    </source>
</evidence>
<dbReference type="PANTHER" id="PTHR33841">
    <property type="entry name" value="DNA METHYLTRANSFERASE YEEA-RELATED"/>
    <property type="match status" value="1"/>
</dbReference>